<dbReference type="InterPro" id="IPR003841">
    <property type="entry name" value="Na/Pi_transpt"/>
</dbReference>
<evidence type="ECO:0000256" key="2">
    <source>
        <dbReference type="ARBA" id="ARBA00005808"/>
    </source>
</evidence>
<evidence type="ECO:0000256" key="1">
    <source>
        <dbReference type="ARBA" id="ARBA00004651"/>
    </source>
</evidence>
<evidence type="ECO:0000313" key="9">
    <source>
        <dbReference type="EMBL" id="GMH77756.1"/>
    </source>
</evidence>
<comment type="similarity">
    <text evidence="2">Belongs to the SLC34A transporter family.</text>
</comment>
<dbReference type="AlphaFoldDB" id="A0A9W7AU62"/>
<feature type="transmembrane region" description="Helical" evidence="8">
    <location>
        <begin position="480"/>
        <end position="504"/>
    </location>
</feature>
<dbReference type="GO" id="GO:0005886">
    <property type="term" value="C:plasma membrane"/>
    <property type="evidence" value="ECO:0007669"/>
    <property type="project" value="UniProtKB-SubCell"/>
</dbReference>
<dbReference type="GO" id="GO:0044341">
    <property type="term" value="P:sodium-dependent phosphate transport"/>
    <property type="evidence" value="ECO:0007669"/>
    <property type="project" value="InterPro"/>
</dbReference>
<evidence type="ECO:0000256" key="5">
    <source>
        <dbReference type="ARBA" id="ARBA00022989"/>
    </source>
</evidence>
<dbReference type="GO" id="GO:0005436">
    <property type="term" value="F:sodium:phosphate symporter activity"/>
    <property type="evidence" value="ECO:0007669"/>
    <property type="project" value="InterPro"/>
</dbReference>
<feature type="transmembrane region" description="Helical" evidence="8">
    <location>
        <begin position="330"/>
        <end position="352"/>
    </location>
</feature>
<feature type="transmembrane region" description="Helical" evidence="8">
    <location>
        <begin position="122"/>
        <end position="148"/>
    </location>
</feature>
<accession>A0A9W7AU62</accession>
<evidence type="ECO:0000313" key="10">
    <source>
        <dbReference type="Proteomes" id="UP001165085"/>
    </source>
</evidence>
<feature type="transmembrane region" description="Helical" evidence="8">
    <location>
        <begin position="408"/>
        <end position="430"/>
    </location>
</feature>
<feature type="compositionally biased region" description="Polar residues" evidence="7">
    <location>
        <begin position="1"/>
        <end position="20"/>
    </location>
</feature>
<dbReference type="PANTHER" id="PTHR10010:SF46">
    <property type="entry name" value="SODIUM-DEPENDENT PHOSPHATE TRANSPORT PROTEIN 2B"/>
    <property type="match status" value="1"/>
</dbReference>
<evidence type="ECO:0000256" key="6">
    <source>
        <dbReference type="ARBA" id="ARBA00023136"/>
    </source>
</evidence>
<feature type="transmembrane region" description="Helical" evidence="8">
    <location>
        <begin position="197"/>
        <end position="218"/>
    </location>
</feature>
<dbReference type="Pfam" id="PF02690">
    <property type="entry name" value="Na_Pi_cotrans"/>
    <property type="match status" value="2"/>
</dbReference>
<keyword evidence="5 8" id="KW-1133">Transmembrane helix</keyword>
<dbReference type="OrthoDB" id="67833at2759"/>
<feature type="transmembrane region" description="Helical" evidence="8">
    <location>
        <begin position="72"/>
        <end position="93"/>
    </location>
</feature>
<keyword evidence="4 8" id="KW-0812">Transmembrane</keyword>
<evidence type="ECO:0000256" key="8">
    <source>
        <dbReference type="SAM" id="Phobius"/>
    </source>
</evidence>
<keyword evidence="3" id="KW-1003">Cell membrane</keyword>
<comment type="caution">
    <text evidence="9">The sequence shown here is derived from an EMBL/GenBank/DDBJ whole genome shotgun (WGS) entry which is preliminary data.</text>
</comment>
<feature type="transmembrane region" description="Helical" evidence="8">
    <location>
        <begin position="155"/>
        <end position="177"/>
    </location>
</feature>
<feature type="transmembrane region" description="Helical" evidence="8">
    <location>
        <begin position="436"/>
        <end position="459"/>
    </location>
</feature>
<organism evidence="9 10">
    <name type="scientific">Triparma strigata</name>
    <dbReference type="NCBI Taxonomy" id="1606541"/>
    <lineage>
        <taxon>Eukaryota</taxon>
        <taxon>Sar</taxon>
        <taxon>Stramenopiles</taxon>
        <taxon>Ochrophyta</taxon>
        <taxon>Bolidophyceae</taxon>
        <taxon>Parmales</taxon>
        <taxon>Triparmaceae</taxon>
        <taxon>Triparma</taxon>
    </lineage>
</organism>
<keyword evidence="10" id="KW-1185">Reference proteome</keyword>
<name>A0A9W7AU62_9STRA</name>
<feature type="region of interest" description="Disordered" evidence="7">
    <location>
        <begin position="1"/>
        <end position="29"/>
    </location>
</feature>
<dbReference type="EMBL" id="BRXY01000212">
    <property type="protein sequence ID" value="GMH77756.1"/>
    <property type="molecule type" value="Genomic_DNA"/>
</dbReference>
<dbReference type="PANTHER" id="PTHR10010">
    <property type="entry name" value="SOLUTE CARRIER FAMILY 34 SODIUM PHOSPHATE , MEMBER 2-RELATED"/>
    <property type="match status" value="1"/>
</dbReference>
<sequence>MATKTAPTTEMTSDPVNQDSEAWDPQFNNGDPDAHFNDEAIKAKLEEELESDLHTSWSEVCIACCTHTRSEWGVIALHLLGVLGSLYFFLFSLDLMGASAKVMTGCGAGTLLGGVNNPMAGLTIGILATVLLQSSSTTTSVIVALVGAGSIEVELAIYMIMGANIGTSVTNTIVAMGQMGDKDQLERAFAAATVHDSFNIMAVIILLPIEAATNYLYYMTKAMLPSELSKGEKWQGPLSAIVSPLTKSMIIANKKVIQNVATSTNSCDNQYPVMCVDDVASYDNCVKCKSAFGSPTVICKTGLITCDKDYGCPAFFTVHATQADDETSGWVCFFLSLLFLVICLICLIKILSNLLLGASQRILRKATDLNGYVAMVLGCGITILVQSSSITTSVLTPLAGLDIISLEVMLPITLGANIGTTVTGLLASMVSGKVEALQVALAHLFFNISGILIFYPIPWMRQWPLRCARALGKATRENKFFPVLYIVFTFFICPLALLGISILWDLGLNEPSPGLLTLAIIITIGCLFLGLYFWYGCTRGTMKHRYNEWGVVRSRRKLAIENLADDMEKIKGELVRLKAGVNDKAEDKNLEVSIVEHSFERV</sequence>
<feature type="transmembrane region" description="Helical" evidence="8">
    <location>
        <begin position="516"/>
        <end position="535"/>
    </location>
</feature>
<evidence type="ECO:0000256" key="4">
    <source>
        <dbReference type="ARBA" id="ARBA00022692"/>
    </source>
</evidence>
<gene>
    <name evidence="9" type="ORF">TrST_g8565</name>
</gene>
<feature type="transmembrane region" description="Helical" evidence="8">
    <location>
        <begin position="372"/>
        <end position="396"/>
    </location>
</feature>
<evidence type="ECO:0000256" key="3">
    <source>
        <dbReference type="ARBA" id="ARBA00022475"/>
    </source>
</evidence>
<comment type="subcellular location">
    <subcellularLocation>
        <location evidence="1">Cell membrane</location>
        <topology evidence="1">Multi-pass membrane protein</topology>
    </subcellularLocation>
</comment>
<evidence type="ECO:0000256" key="7">
    <source>
        <dbReference type="SAM" id="MobiDB-lite"/>
    </source>
</evidence>
<proteinExistence type="inferred from homology"/>
<dbReference type="Proteomes" id="UP001165085">
    <property type="component" value="Unassembled WGS sequence"/>
</dbReference>
<reference evidence="10" key="1">
    <citation type="journal article" date="2023" name="Commun. Biol.">
        <title>Genome analysis of Parmales, the sister group of diatoms, reveals the evolutionary specialization of diatoms from phago-mixotrophs to photoautotrophs.</title>
        <authorList>
            <person name="Ban H."/>
            <person name="Sato S."/>
            <person name="Yoshikawa S."/>
            <person name="Yamada K."/>
            <person name="Nakamura Y."/>
            <person name="Ichinomiya M."/>
            <person name="Sato N."/>
            <person name="Blanc-Mathieu R."/>
            <person name="Endo H."/>
            <person name="Kuwata A."/>
            <person name="Ogata H."/>
        </authorList>
    </citation>
    <scope>NUCLEOTIDE SEQUENCE [LARGE SCALE GENOMIC DNA]</scope>
    <source>
        <strain evidence="10">NIES 3701</strain>
    </source>
</reference>
<protein>
    <submittedName>
        <fullName evidence="9">Uncharacterized protein</fullName>
    </submittedName>
</protein>
<keyword evidence="6 8" id="KW-0472">Membrane</keyword>
<dbReference type="NCBIfam" id="NF037997">
    <property type="entry name" value="Na_Pi_symport"/>
    <property type="match status" value="1"/>
</dbReference>